<keyword evidence="4" id="KW-1185">Reference proteome</keyword>
<dbReference type="InterPro" id="IPR037912">
    <property type="entry name" value="MCRS1"/>
</dbReference>
<feature type="region of interest" description="Disordered" evidence="1">
    <location>
        <begin position="361"/>
        <end position="380"/>
    </location>
</feature>
<sequence>MGALATLAPWIPEDDLLLKNAVEAGASLESLAKGAVLFSRKYSIREIQDRWYSLLYDPVISAEASAGMTNFELSASPLPSKFYRFGHSREQKVVSAKSKSGSVRNLYYARRRRIRNSMLTSMDLSFLVDPGNGNYAAHGSDPLSGNCLTEGGALILPAEYDFPPENAMDDNVASDGVTASVFFSGVDSAVEENLPARLNNVLKEEPQFIGDDVPLDEAVDELDVPGELTIDGWIGDDSLERIPLPALDHINNDPGNMCPDFDEKNAFDSTELECGTSFNLASLPEIPVWNTDEGIKEPDMACDGFNDSIACGEAYLEELSNSLLNFSSEEELFLMDVDGEEGIDKSYFDGLSSLLLNSTNDVNPSEVHKKDETESQVPKMDEPESIIVSQAHVLNQSVSCLKEVEDNPVSTSSSVQVVHKLEFHISSPPLAEGPLFHGLTNEVPSCSLNTEEQEIPDNEDVFLPFDVPPVIFPPSSKLIFKASKKPMSSCVQDYGFNKHRATGRGKTLMHIEKKICVESQSSSQMMGSPCFLGPDGGSKVKCELPANHASHIVSTSSVAVSGGLGGNDAANTTKTLLHANKKEEATNADLAKDQSNHMANPFIKKSAASSNDLRNHPQLHGSSMKNEQDLGLPLQDHQLKCAEVGSSDVIESELVADPLTLDEEEQYIESDDELPSYSDVEAMVLDMDLDPDDHLDSSYNEEVSRYQHVESKRAIMRLEQGAHSCIQRAIDAHGAFAILYGRHSKHYIKKPEVLLGRATEGFPVDIDLSKGGYSNSISRRQAIIKMDKEGSFYIKNFGKSSILVNSKEVQTGQSQRLHTNYLIEVRGIPLIFEINQNRVKRYLDHISDNSQTF</sequence>
<accession>V7AQV9</accession>
<dbReference type="Gramene" id="ESW08047">
    <property type="protein sequence ID" value="ESW08047"/>
    <property type="gene ID" value="PHAVU_009G014000g"/>
</dbReference>
<dbReference type="OrthoDB" id="10262769at2759"/>
<dbReference type="PANTHER" id="PTHR13233">
    <property type="entry name" value="MICROSPHERULE PROTEIN 1"/>
    <property type="match status" value="1"/>
</dbReference>
<feature type="region of interest" description="Disordered" evidence="1">
    <location>
        <begin position="607"/>
        <end position="628"/>
    </location>
</feature>
<dbReference type="SMART" id="SM00240">
    <property type="entry name" value="FHA"/>
    <property type="match status" value="1"/>
</dbReference>
<dbReference type="GO" id="GO:0031011">
    <property type="term" value="C:Ino80 complex"/>
    <property type="evidence" value="ECO:0007669"/>
    <property type="project" value="InterPro"/>
</dbReference>
<dbReference type="InterPro" id="IPR000253">
    <property type="entry name" value="FHA_dom"/>
</dbReference>
<evidence type="ECO:0000256" key="1">
    <source>
        <dbReference type="SAM" id="MobiDB-lite"/>
    </source>
</evidence>
<evidence type="ECO:0000313" key="3">
    <source>
        <dbReference type="EMBL" id="ESW08047.1"/>
    </source>
</evidence>
<dbReference type="AlphaFoldDB" id="V7AQV9"/>
<organism evidence="3 4">
    <name type="scientific">Phaseolus vulgaris</name>
    <name type="common">Kidney bean</name>
    <name type="synonym">French bean</name>
    <dbReference type="NCBI Taxonomy" id="3885"/>
    <lineage>
        <taxon>Eukaryota</taxon>
        <taxon>Viridiplantae</taxon>
        <taxon>Streptophyta</taxon>
        <taxon>Embryophyta</taxon>
        <taxon>Tracheophyta</taxon>
        <taxon>Spermatophyta</taxon>
        <taxon>Magnoliopsida</taxon>
        <taxon>eudicotyledons</taxon>
        <taxon>Gunneridae</taxon>
        <taxon>Pentapetalae</taxon>
        <taxon>rosids</taxon>
        <taxon>fabids</taxon>
        <taxon>Fabales</taxon>
        <taxon>Fabaceae</taxon>
        <taxon>Papilionoideae</taxon>
        <taxon>50 kb inversion clade</taxon>
        <taxon>NPAAA clade</taxon>
        <taxon>indigoferoid/millettioid clade</taxon>
        <taxon>Phaseoleae</taxon>
        <taxon>Phaseolus</taxon>
    </lineage>
</organism>
<dbReference type="Gene3D" id="2.60.200.20">
    <property type="match status" value="1"/>
</dbReference>
<dbReference type="Proteomes" id="UP000000226">
    <property type="component" value="Chromosome 9"/>
</dbReference>
<gene>
    <name evidence="3" type="ORF">PHAVU_009G014000g</name>
</gene>
<dbReference type="eggNOG" id="KOG2293">
    <property type="taxonomic scope" value="Eukaryota"/>
</dbReference>
<feature type="domain" description="FHA" evidence="2">
    <location>
        <begin position="753"/>
        <end position="809"/>
    </location>
</feature>
<protein>
    <recommendedName>
        <fullName evidence="2">FHA domain-containing protein</fullName>
    </recommendedName>
</protein>
<name>V7AQV9_PHAVU</name>
<dbReference type="GO" id="GO:0002151">
    <property type="term" value="F:G-quadruplex RNA binding"/>
    <property type="evidence" value="ECO:0007669"/>
    <property type="project" value="InterPro"/>
</dbReference>
<dbReference type="EMBL" id="CM002296">
    <property type="protein sequence ID" value="ESW08047.1"/>
    <property type="molecule type" value="Genomic_DNA"/>
</dbReference>
<evidence type="ECO:0000313" key="4">
    <source>
        <dbReference type="Proteomes" id="UP000000226"/>
    </source>
</evidence>
<dbReference type="GO" id="GO:0045944">
    <property type="term" value="P:positive regulation of transcription by RNA polymerase II"/>
    <property type="evidence" value="ECO:0007669"/>
    <property type="project" value="TreeGrafter"/>
</dbReference>
<evidence type="ECO:0000259" key="2">
    <source>
        <dbReference type="PROSITE" id="PS50006"/>
    </source>
</evidence>
<dbReference type="PROSITE" id="PS50006">
    <property type="entry name" value="FHA_DOMAIN"/>
    <property type="match status" value="1"/>
</dbReference>
<dbReference type="FunFam" id="2.60.200.20:FF:000052">
    <property type="entry name" value="Microspherule protein 1"/>
    <property type="match status" value="1"/>
</dbReference>
<proteinExistence type="predicted"/>
<dbReference type="STRING" id="3885.V7AQV9"/>
<reference evidence="4" key="1">
    <citation type="journal article" date="2014" name="Nat. Genet.">
        <title>A reference genome for common bean and genome-wide analysis of dual domestications.</title>
        <authorList>
            <person name="Schmutz J."/>
            <person name="McClean P.E."/>
            <person name="Mamidi S."/>
            <person name="Wu G.A."/>
            <person name="Cannon S.B."/>
            <person name="Grimwood J."/>
            <person name="Jenkins J."/>
            <person name="Shu S."/>
            <person name="Song Q."/>
            <person name="Chavarro C."/>
            <person name="Torres-Torres M."/>
            <person name="Geffroy V."/>
            <person name="Moghaddam S.M."/>
            <person name="Gao D."/>
            <person name="Abernathy B."/>
            <person name="Barry K."/>
            <person name="Blair M."/>
            <person name="Brick M.A."/>
            <person name="Chovatia M."/>
            <person name="Gepts P."/>
            <person name="Goodstein D.M."/>
            <person name="Gonzales M."/>
            <person name="Hellsten U."/>
            <person name="Hyten D.L."/>
            <person name="Jia G."/>
            <person name="Kelly J.D."/>
            <person name="Kudrna D."/>
            <person name="Lee R."/>
            <person name="Richard M.M."/>
            <person name="Miklas P.N."/>
            <person name="Osorno J.M."/>
            <person name="Rodrigues J."/>
            <person name="Thareau V."/>
            <person name="Urrea C.A."/>
            <person name="Wang M."/>
            <person name="Yu Y."/>
            <person name="Zhang M."/>
            <person name="Wing R.A."/>
            <person name="Cregan P.B."/>
            <person name="Rokhsar D.S."/>
            <person name="Jackson S.A."/>
        </authorList>
    </citation>
    <scope>NUCLEOTIDE SEQUENCE [LARGE SCALE GENOMIC DNA]</scope>
    <source>
        <strain evidence="4">cv. G19833</strain>
    </source>
</reference>
<dbReference type="InterPro" id="IPR008984">
    <property type="entry name" value="SMAD_FHA_dom_sf"/>
</dbReference>
<dbReference type="PANTHER" id="PTHR13233:SF0">
    <property type="entry name" value="MICROSPHERULE PROTEIN 1"/>
    <property type="match status" value="1"/>
</dbReference>
<dbReference type="Pfam" id="PF13325">
    <property type="entry name" value="MCRS_N"/>
    <property type="match status" value="1"/>
</dbReference>
<dbReference type="OMA" id="FIFHINQ"/>
<dbReference type="InterPro" id="IPR025999">
    <property type="entry name" value="MCRS_N"/>
</dbReference>
<dbReference type="SUPFAM" id="SSF49879">
    <property type="entry name" value="SMAD/FHA domain"/>
    <property type="match status" value="1"/>
</dbReference>
<dbReference type="GO" id="GO:0071339">
    <property type="term" value="C:MLL1 complex"/>
    <property type="evidence" value="ECO:0007669"/>
    <property type="project" value="InterPro"/>
</dbReference>
<dbReference type="Pfam" id="PF00498">
    <property type="entry name" value="FHA"/>
    <property type="match status" value="1"/>
</dbReference>
<dbReference type="CDD" id="cd22687">
    <property type="entry name" value="FHA_MCRS1"/>
    <property type="match status" value="1"/>
</dbReference>
<dbReference type="GO" id="GO:0044545">
    <property type="term" value="C:NSL complex"/>
    <property type="evidence" value="ECO:0007669"/>
    <property type="project" value="TreeGrafter"/>
</dbReference>
<dbReference type="SMR" id="V7AQV9"/>